<comment type="similarity">
    <text evidence="3 14">Belongs to the glycosyltransferase group 1 family. Glycosyltransferase 4 subfamily.</text>
</comment>
<protein>
    <recommendedName>
        <fullName evidence="5 14">GDP-Man:Man(3)GlcNAc(2)-PP-Dol alpha-1,2-mannosyltransferase</fullName>
        <ecNumber evidence="4 14">2.4.1.131</ecNumber>
    </recommendedName>
</protein>
<name>A0AA88HEI1_ARTSF</name>
<keyword evidence="7 14" id="KW-0808">Transferase</keyword>
<dbReference type="CDD" id="cd03806">
    <property type="entry name" value="GT4_ALG11-like"/>
    <property type="match status" value="1"/>
</dbReference>
<dbReference type="Pfam" id="PF00534">
    <property type="entry name" value="Glycos_transf_1"/>
    <property type="match status" value="1"/>
</dbReference>
<evidence type="ECO:0000256" key="1">
    <source>
        <dbReference type="ARBA" id="ARBA00004389"/>
    </source>
</evidence>
<evidence type="ECO:0000256" key="8">
    <source>
        <dbReference type="ARBA" id="ARBA00022692"/>
    </source>
</evidence>
<dbReference type="EC" id="2.4.1.131" evidence="4 14"/>
<comment type="pathway">
    <text evidence="2 14">Protein modification; protein glycosylation.</text>
</comment>
<dbReference type="Proteomes" id="UP001187531">
    <property type="component" value="Unassembled WGS sequence"/>
</dbReference>
<comment type="subcellular location">
    <subcellularLocation>
        <location evidence="1">Endoplasmic reticulum membrane</location>
        <topology evidence="1">Single-pass membrane protein</topology>
    </subcellularLocation>
</comment>
<feature type="transmembrane region" description="Helical" evidence="14">
    <location>
        <begin position="215"/>
        <end position="236"/>
    </location>
</feature>
<evidence type="ECO:0000256" key="2">
    <source>
        <dbReference type="ARBA" id="ARBA00004922"/>
    </source>
</evidence>
<keyword evidence="6 14" id="KW-0328">Glycosyltransferase</keyword>
<evidence type="ECO:0000259" key="16">
    <source>
        <dbReference type="Pfam" id="PF15924"/>
    </source>
</evidence>
<feature type="transmembrane region" description="Helical" evidence="14">
    <location>
        <begin position="158"/>
        <end position="179"/>
    </location>
</feature>
<feature type="transmembrane region" description="Helical" evidence="14">
    <location>
        <begin position="124"/>
        <end position="146"/>
    </location>
</feature>
<dbReference type="InterPro" id="IPR001296">
    <property type="entry name" value="Glyco_trans_1"/>
</dbReference>
<comment type="function">
    <text evidence="13">GDP-Man:Man(3)GlcNAc(2)-PP-Dol alpha-1,2-mannosyltransferase that operates in the biosynthetic pathway of dolichol-linked oligosaccharides, the glycan precursors employed in protein asparagine (N)-glycosylation. The assembly of dolichol-linked oligosaccharides begins on the cytosolic side of the endoplasmic reticulum membrane and finishes in its lumen. The sequential addition of sugars to dolichol pyrophosphate produces dolichol-linked oligosaccharides containing fourteen sugars, including two GlcNAcs, nine mannoses and three glucoses. Once assembled, the oligosaccharide is transferred from the lipid to nascent proteins by oligosaccharyltransferases. Catalyzes, on the cytoplasmic face of the endoplasmic reticulum, the addition of the fourth and fifth mannose residues to the dolichol-linked oligosaccharide chain, to produce Man(5)GlcNAc(2)-PP-dolichol core oligosaccharide. Man(5)GlcNAc(2)-PP-dolichol is a substrate for ALG3, the following enzyme in the biosynthetic pathway.</text>
</comment>
<proteinExistence type="inferred from homology"/>
<sequence>MIWLVLTRFIIGILVFCLSFIWILRIYLRHLKKQHHKEIPGTTIGIFHPYCNAGGGGERVLWCAVRAIQEGYRNRNVSIIIYTGDHVPPETLISNAEKRFNVIIEKSIKFEYLQRRRWVEAAKYPILTLLGQSLGSFLLGFEALFLHVPDVYIDTMGYAFTFPLFKVLGGAKIGCYVHYPTISTDMLARVAINLPAYNNSGAIARSRNLSSLKLGYYKLFAILYGFVGRFADIVMVNSSWTENHINSIWNISLRTNRVYPPCDVSEFLKIKQIPDSEKRIKSIVAVAQFRPEKDHPLMIMSYFSLLQVIPDELKERVRFIFVGSCRDEIDEKRVEDYKDLCKHLSIEDYVEFRVNVTFEELKTILQEGTIGIHTMWNEHFGISVVECMAAGLIMVAHNSGGPKSDIIVNSGHVRNGFLAEYEDEYSSTILKILNMSDAERQEIREAAWSSVGRFSDAKFQEDFLRNIAVLLET</sequence>
<evidence type="ECO:0000259" key="15">
    <source>
        <dbReference type="Pfam" id="PF00534"/>
    </source>
</evidence>
<reference evidence="17" key="1">
    <citation type="submission" date="2023-07" db="EMBL/GenBank/DDBJ databases">
        <title>Chromosome-level genome assembly of Artemia franciscana.</title>
        <authorList>
            <person name="Jo E."/>
        </authorList>
    </citation>
    <scope>NUCLEOTIDE SEQUENCE</scope>
    <source>
        <tissue evidence="17">Whole body</tissue>
    </source>
</reference>
<comment type="caution">
    <text evidence="17">The sequence shown here is derived from an EMBL/GenBank/DDBJ whole genome shotgun (WGS) entry which is preliminary data.</text>
</comment>
<evidence type="ECO:0000313" key="18">
    <source>
        <dbReference type="Proteomes" id="UP001187531"/>
    </source>
</evidence>
<dbReference type="EMBL" id="JAVRJZ010000040">
    <property type="protein sequence ID" value="KAK2704072.1"/>
    <property type="molecule type" value="Genomic_DNA"/>
</dbReference>
<keyword evidence="8 14" id="KW-0812">Transmembrane</keyword>
<evidence type="ECO:0000256" key="6">
    <source>
        <dbReference type="ARBA" id="ARBA00022676"/>
    </source>
</evidence>
<dbReference type="AlphaFoldDB" id="A0AA88HEI1"/>
<dbReference type="SUPFAM" id="SSF53756">
    <property type="entry name" value="UDP-Glycosyltransferase/glycogen phosphorylase"/>
    <property type="match status" value="1"/>
</dbReference>
<keyword evidence="11 14" id="KW-0472">Membrane</keyword>
<dbReference type="InterPro" id="IPR031814">
    <property type="entry name" value="ALG11_N"/>
</dbReference>
<evidence type="ECO:0000256" key="10">
    <source>
        <dbReference type="ARBA" id="ARBA00022989"/>
    </source>
</evidence>
<dbReference type="GO" id="GO:0004377">
    <property type="term" value="F:GDP-Man:Man(3)GlcNAc(2)-PP-Dol alpha-1,2-mannosyltransferase activity"/>
    <property type="evidence" value="ECO:0007669"/>
    <property type="project" value="UniProtKB-UniRule"/>
</dbReference>
<dbReference type="GO" id="GO:0005789">
    <property type="term" value="C:endoplasmic reticulum membrane"/>
    <property type="evidence" value="ECO:0007669"/>
    <property type="project" value="UniProtKB-SubCell"/>
</dbReference>
<evidence type="ECO:0000313" key="17">
    <source>
        <dbReference type="EMBL" id="KAK2704071.1"/>
    </source>
</evidence>
<organism evidence="17 18">
    <name type="scientific">Artemia franciscana</name>
    <name type="common">Brine shrimp</name>
    <name type="synonym">Artemia sanfranciscana</name>
    <dbReference type="NCBI Taxonomy" id="6661"/>
    <lineage>
        <taxon>Eukaryota</taxon>
        <taxon>Metazoa</taxon>
        <taxon>Ecdysozoa</taxon>
        <taxon>Arthropoda</taxon>
        <taxon>Crustacea</taxon>
        <taxon>Branchiopoda</taxon>
        <taxon>Anostraca</taxon>
        <taxon>Artemiidae</taxon>
        <taxon>Artemia</taxon>
    </lineage>
</organism>
<evidence type="ECO:0000256" key="3">
    <source>
        <dbReference type="ARBA" id="ARBA00009481"/>
    </source>
</evidence>
<dbReference type="PANTHER" id="PTHR45919:SF1">
    <property type="entry name" value="GDP-MAN:MAN(3)GLCNAC(2)-PP-DOL ALPHA-1,2-MANNOSYLTRANSFERASE"/>
    <property type="match status" value="1"/>
</dbReference>
<dbReference type="GO" id="GO:0006487">
    <property type="term" value="P:protein N-linked glycosylation"/>
    <property type="evidence" value="ECO:0007669"/>
    <property type="project" value="TreeGrafter"/>
</dbReference>
<evidence type="ECO:0000256" key="4">
    <source>
        <dbReference type="ARBA" id="ARBA00012645"/>
    </source>
</evidence>
<evidence type="ECO:0000256" key="9">
    <source>
        <dbReference type="ARBA" id="ARBA00022824"/>
    </source>
</evidence>
<keyword evidence="10 14" id="KW-1133">Transmembrane helix</keyword>
<evidence type="ECO:0000256" key="12">
    <source>
        <dbReference type="ARBA" id="ARBA00045065"/>
    </source>
</evidence>
<evidence type="ECO:0000256" key="11">
    <source>
        <dbReference type="ARBA" id="ARBA00023136"/>
    </source>
</evidence>
<keyword evidence="9 14" id="KW-0256">Endoplasmic reticulum</keyword>
<comment type="catalytic activity">
    <reaction evidence="12 14">
        <text>an alpha-D-Man-(1-&gt;3)-[alpha-D-Man-(1-&gt;6)]-beta-D-Man-(1-&gt;4)-beta-D-GlcNAc-(1-&gt;4)-alpha-D-GlcNAc-diphospho-di-trans,poly-cis-dolichol + 2 GDP-alpha-D-mannose = an alpha-D-Man-(1-&gt;2)-alpha-D-Man-(1-&gt;2)-alpha-D-Man-(1-&gt;3)-[alpha-D-Man-(1-&gt;6)]-beta-D-Man-(1-&gt;4)-beta-D-GlcNAc-(1-&gt;4)-alpha-D-GlcNAc-diphospho-di-trans,poly-cis-dolichol + 2 GDP + 2 H(+)</text>
        <dbReference type="Rhea" id="RHEA:29523"/>
        <dbReference type="Rhea" id="RHEA-COMP:19515"/>
        <dbReference type="Rhea" id="RHEA-COMP:19516"/>
        <dbReference type="ChEBI" id="CHEBI:15378"/>
        <dbReference type="ChEBI" id="CHEBI:57527"/>
        <dbReference type="ChEBI" id="CHEBI:58189"/>
        <dbReference type="ChEBI" id="CHEBI:132511"/>
        <dbReference type="ChEBI" id="CHEBI:132515"/>
        <dbReference type="EC" id="2.4.1.131"/>
    </reaction>
    <physiologicalReaction direction="left-to-right" evidence="12 14">
        <dbReference type="Rhea" id="RHEA:29524"/>
    </physiologicalReaction>
</comment>
<accession>A0AA88HEI1</accession>
<dbReference type="Gene3D" id="3.40.50.2000">
    <property type="entry name" value="Glycogen Phosphorylase B"/>
    <property type="match status" value="1"/>
</dbReference>
<dbReference type="PANTHER" id="PTHR45919">
    <property type="entry name" value="GDP-MAN:MAN(3)GLCNAC(2)-PP-DOL ALPHA-1,2-MANNOSYLTRANSFERASE"/>
    <property type="match status" value="1"/>
</dbReference>
<feature type="domain" description="Glycosyl transferase family 1" evidence="15">
    <location>
        <begin position="270"/>
        <end position="447"/>
    </location>
</feature>
<dbReference type="EMBL" id="JAVRJZ010000040">
    <property type="protein sequence ID" value="KAK2704071.1"/>
    <property type="molecule type" value="Genomic_DNA"/>
</dbReference>
<feature type="domain" description="ALG11 mannosyltransferase N-terminal" evidence="16">
    <location>
        <begin position="43"/>
        <end position="249"/>
    </location>
</feature>
<evidence type="ECO:0000256" key="14">
    <source>
        <dbReference type="RuleBase" id="RU367051"/>
    </source>
</evidence>
<keyword evidence="18" id="KW-1185">Reference proteome</keyword>
<evidence type="ECO:0000256" key="5">
    <source>
        <dbReference type="ARBA" id="ARBA00022018"/>
    </source>
</evidence>
<dbReference type="InterPro" id="IPR038013">
    <property type="entry name" value="ALG11"/>
</dbReference>
<dbReference type="Pfam" id="PF15924">
    <property type="entry name" value="ALG11_N"/>
    <property type="match status" value="1"/>
</dbReference>
<evidence type="ECO:0000256" key="7">
    <source>
        <dbReference type="ARBA" id="ARBA00022679"/>
    </source>
</evidence>
<gene>
    <name evidence="17" type="ORF">QYM36_017640</name>
</gene>
<evidence type="ECO:0000256" key="13">
    <source>
        <dbReference type="ARBA" id="ARBA00045128"/>
    </source>
</evidence>
<feature type="transmembrane region" description="Helical" evidence="14">
    <location>
        <begin position="6"/>
        <end position="28"/>
    </location>
</feature>